<dbReference type="InterPro" id="IPR006264">
    <property type="entry name" value="EPSP_synthase"/>
</dbReference>
<feature type="binding site" evidence="8">
    <location>
        <position position="27"/>
    </location>
    <ligand>
        <name>3-phosphoshikimate</name>
        <dbReference type="ChEBI" id="CHEBI:145989"/>
    </ligand>
</feature>
<dbReference type="HAMAP" id="MF_00210">
    <property type="entry name" value="EPSP_synth"/>
    <property type="match status" value="1"/>
</dbReference>
<evidence type="ECO:0000256" key="6">
    <source>
        <dbReference type="ARBA" id="ARBA00023141"/>
    </source>
</evidence>
<evidence type="ECO:0000256" key="4">
    <source>
        <dbReference type="ARBA" id="ARBA00022605"/>
    </source>
</evidence>
<dbReference type="PROSITE" id="PS00104">
    <property type="entry name" value="EPSP_SYNTHASE_1"/>
    <property type="match status" value="1"/>
</dbReference>
<dbReference type="InterPro" id="IPR001986">
    <property type="entry name" value="Enolpyruvate_Tfrase_dom"/>
</dbReference>
<feature type="binding site" evidence="8">
    <location>
        <position position="336"/>
    </location>
    <ligand>
        <name>3-phosphoshikimate</name>
        <dbReference type="ChEBI" id="CHEBI:145989"/>
    </ligand>
</feature>
<dbReference type="PANTHER" id="PTHR21090:SF5">
    <property type="entry name" value="PENTAFUNCTIONAL AROM POLYPEPTIDE"/>
    <property type="match status" value="1"/>
</dbReference>
<dbReference type="Gene3D" id="3.65.10.10">
    <property type="entry name" value="Enolpyruvate transferase domain"/>
    <property type="match status" value="2"/>
</dbReference>
<comment type="caution">
    <text evidence="10">The sequence shown here is derived from an EMBL/GenBank/DDBJ whole genome shotgun (WGS) entry which is preliminary data.</text>
</comment>
<evidence type="ECO:0000256" key="3">
    <source>
        <dbReference type="ARBA" id="ARBA00022490"/>
    </source>
</evidence>
<feature type="binding site" evidence="8">
    <location>
        <position position="124"/>
    </location>
    <ligand>
        <name>phosphoenolpyruvate</name>
        <dbReference type="ChEBI" id="CHEBI:58702"/>
    </ligand>
</feature>
<dbReference type="PROSITE" id="PS00885">
    <property type="entry name" value="EPSP_SYNTHASE_2"/>
    <property type="match status" value="1"/>
</dbReference>
<comment type="subunit">
    <text evidence="8">Monomer.</text>
</comment>
<organism evidence="10">
    <name type="scientific">Salmonella enterica subsp. enterica serovar Hvittingfoss</name>
    <dbReference type="NCBI Taxonomy" id="486994"/>
    <lineage>
        <taxon>Bacteria</taxon>
        <taxon>Pseudomonadati</taxon>
        <taxon>Pseudomonadota</taxon>
        <taxon>Gammaproteobacteria</taxon>
        <taxon>Enterobacterales</taxon>
        <taxon>Enterobacteriaceae</taxon>
        <taxon>Salmonella</taxon>
    </lineage>
</organism>
<dbReference type="EMBL" id="DAAWEU010000019">
    <property type="protein sequence ID" value="HAF7589810.1"/>
    <property type="molecule type" value="Genomic_DNA"/>
</dbReference>
<feature type="binding site" evidence="8">
    <location>
        <position position="171"/>
    </location>
    <ligand>
        <name>phosphoenolpyruvate</name>
        <dbReference type="ChEBI" id="CHEBI:58702"/>
    </ligand>
</feature>
<dbReference type="GO" id="GO:0009423">
    <property type="term" value="P:chorismate biosynthetic process"/>
    <property type="evidence" value="ECO:0007669"/>
    <property type="project" value="UniProtKB-UniRule"/>
</dbReference>
<feature type="domain" description="Enolpyruvate transferase" evidence="9">
    <location>
        <begin position="7"/>
        <end position="420"/>
    </location>
</feature>
<reference evidence="10" key="2">
    <citation type="submission" date="2018-07" db="EMBL/GenBank/DDBJ databases">
        <authorList>
            <consortium name="NCBI Pathogen Detection Project"/>
        </authorList>
    </citation>
    <scope>NUCLEOTIDE SEQUENCE</scope>
    <source>
        <strain evidence="10">M139</strain>
    </source>
</reference>
<feature type="binding site" evidence="8">
    <location>
        <position position="386"/>
    </location>
    <ligand>
        <name>phosphoenolpyruvate</name>
        <dbReference type="ChEBI" id="CHEBI:58702"/>
    </ligand>
</feature>
<dbReference type="UniPathway" id="UPA00053">
    <property type="reaction ID" value="UER00089"/>
</dbReference>
<feature type="binding site" evidence="8">
    <location>
        <position position="313"/>
    </location>
    <ligand>
        <name>3-phosphoshikimate</name>
        <dbReference type="ChEBI" id="CHEBI:145989"/>
    </ligand>
</feature>
<protein>
    <recommendedName>
        <fullName evidence="8">3-phosphoshikimate 1-carboxyvinyltransferase</fullName>
        <ecNumber evidence="8">2.5.1.19</ecNumber>
    </recommendedName>
    <alternativeName>
        <fullName evidence="8">5-enolpyruvylshikimate-3-phosphate synthase</fullName>
        <shortName evidence="8">EPSP synthase</shortName>
        <shortName evidence="8">EPSPS</shortName>
    </alternativeName>
</protein>
<feature type="binding site" evidence="8">
    <location>
        <position position="170"/>
    </location>
    <ligand>
        <name>3-phosphoshikimate</name>
        <dbReference type="ChEBI" id="CHEBI:145989"/>
    </ligand>
</feature>
<evidence type="ECO:0000256" key="8">
    <source>
        <dbReference type="HAMAP-Rule" id="MF_00210"/>
    </source>
</evidence>
<dbReference type="FunFam" id="3.65.10.10:FF:000004">
    <property type="entry name" value="3-phosphoshikimate 1-carboxyvinyltransferase"/>
    <property type="match status" value="1"/>
</dbReference>
<feature type="binding site" evidence="8">
    <location>
        <position position="22"/>
    </location>
    <ligand>
        <name>phosphoenolpyruvate</name>
        <dbReference type="ChEBI" id="CHEBI:58702"/>
    </ligand>
</feature>
<feature type="binding site" evidence="8">
    <location>
        <position position="171"/>
    </location>
    <ligand>
        <name>3-phosphoshikimate</name>
        <dbReference type="ChEBI" id="CHEBI:145989"/>
    </ligand>
</feature>
<feature type="binding site" evidence="8">
    <location>
        <position position="23"/>
    </location>
    <ligand>
        <name>3-phosphoshikimate</name>
        <dbReference type="ChEBI" id="CHEBI:145989"/>
    </ligand>
</feature>
<feature type="binding site" evidence="8">
    <location>
        <position position="197"/>
    </location>
    <ligand>
        <name>3-phosphoshikimate</name>
        <dbReference type="ChEBI" id="CHEBI:145989"/>
    </ligand>
</feature>
<dbReference type="PIRSF" id="PIRSF000505">
    <property type="entry name" value="EPSPS"/>
    <property type="match status" value="1"/>
</dbReference>
<keyword evidence="6 8" id="KW-0057">Aromatic amino acid biosynthesis</keyword>
<evidence type="ECO:0000256" key="2">
    <source>
        <dbReference type="ARBA" id="ARBA00009948"/>
    </source>
</evidence>
<dbReference type="EC" id="2.5.1.19" evidence="8"/>
<feature type="binding site" evidence="8">
    <location>
        <position position="22"/>
    </location>
    <ligand>
        <name>3-phosphoshikimate</name>
        <dbReference type="ChEBI" id="CHEBI:145989"/>
    </ligand>
</feature>
<proteinExistence type="inferred from homology"/>
<sequence length="427" mass="46199">MESLTLQPIARVDGAINLPGSKSVSNRALLLAALACGKTVLTNLLDSDDVRHMLNALSALGINYTLSADRTRCDITGNGGPLRAPGALELFLGNAGTAMRPLAAALCLGQNEIVLTGEPRMKERPIGHLVDSLRQGGANIDYLEQENYPPLRLRGGFIGGDIEVDGSVSSQFLTALLMTAPLAPEDTIIRVKGELVSKPYIDITLNLMKTFGVEIANHHYQQFVVKGGQQYHSPGRYLVEGDASSASYFLAAGAIKGGTVKVTGIGRKSMQGDIRFADVLEKMGATITWGDDFIACTRGELHAIDMDMNHIPDAAMTIATTALFAKGTTTLRNIYNWRVKETDRLFAMATELRKVGAEVEEGHDYIRITPPAKLQHADIGTYNDHRMAMCFSLVALSDTPVTILDPKCTAKTFPDYFEQLARMSTPA</sequence>
<dbReference type="GO" id="GO:0008652">
    <property type="term" value="P:amino acid biosynthetic process"/>
    <property type="evidence" value="ECO:0007669"/>
    <property type="project" value="UniProtKB-KW"/>
</dbReference>
<dbReference type="SUPFAM" id="SSF55205">
    <property type="entry name" value="EPT/RTPC-like"/>
    <property type="match status" value="1"/>
</dbReference>
<gene>
    <name evidence="8 10" type="primary">aroA</name>
    <name evidence="10" type="ORF">G9286_003748</name>
</gene>
<dbReference type="InterPro" id="IPR013792">
    <property type="entry name" value="RNA3'P_cycl/enolpyr_Trfase_a/b"/>
</dbReference>
<dbReference type="FunFam" id="3.65.10.10:FF:000003">
    <property type="entry name" value="3-phosphoshikimate 1-carboxyvinyltransferase"/>
    <property type="match status" value="1"/>
</dbReference>
<keyword evidence="3 8" id="KW-0963">Cytoplasm</keyword>
<feature type="binding site" evidence="8">
    <location>
        <position position="344"/>
    </location>
    <ligand>
        <name>phosphoenolpyruvate</name>
        <dbReference type="ChEBI" id="CHEBI:58702"/>
    </ligand>
</feature>
<evidence type="ECO:0000313" key="10">
    <source>
        <dbReference type="EMBL" id="HAF7589810.1"/>
    </source>
</evidence>
<dbReference type="NCBIfam" id="TIGR01356">
    <property type="entry name" value="aroA"/>
    <property type="match status" value="1"/>
</dbReference>
<comment type="pathway">
    <text evidence="1 8">Metabolic intermediate biosynthesis; chorismate biosynthesis; chorismate from D-erythrose 4-phosphate and phosphoenolpyruvate: step 6/7.</text>
</comment>
<comment type="subcellular location">
    <subcellularLocation>
        <location evidence="8">Cytoplasm</location>
    </subcellularLocation>
</comment>
<dbReference type="GO" id="GO:0005737">
    <property type="term" value="C:cytoplasm"/>
    <property type="evidence" value="ECO:0007669"/>
    <property type="project" value="UniProtKB-SubCell"/>
</dbReference>
<feature type="binding site" evidence="8">
    <location>
        <position position="169"/>
    </location>
    <ligand>
        <name>3-phosphoshikimate</name>
        <dbReference type="ChEBI" id="CHEBI:145989"/>
    </ligand>
</feature>
<feature type="active site" description="Proton acceptor" evidence="8">
    <location>
        <position position="313"/>
    </location>
</feature>
<feature type="binding site" evidence="8">
    <location>
        <position position="340"/>
    </location>
    <ligand>
        <name>3-phosphoshikimate</name>
        <dbReference type="ChEBI" id="CHEBI:145989"/>
    </ligand>
</feature>
<dbReference type="GO" id="GO:0009073">
    <property type="term" value="P:aromatic amino acid family biosynthetic process"/>
    <property type="evidence" value="ECO:0007669"/>
    <property type="project" value="UniProtKB-KW"/>
</dbReference>
<comment type="function">
    <text evidence="8">Catalyzes the transfer of the enolpyruvyl moiety of phosphoenolpyruvate (PEP) to the 5-hydroxyl of shikimate-3-phosphate (S3P) to produce enolpyruvyl shikimate-3-phosphate and inorganic phosphate.</text>
</comment>
<comment type="similarity">
    <text evidence="2 8">Belongs to the EPSP synthase family.</text>
</comment>
<dbReference type="Pfam" id="PF00275">
    <property type="entry name" value="EPSP_synthase"/>
    <property type="match status" value="1"/>
</dbReference>
<dbReference type="RefSeq" id="WP_023181907.1">
    <property type="nucleotide sequence ID" value="NZ_CP045831.1"/>
</dbReference>
<accession>A0A5I0F6Y1</accession>
<keyword evidence="5 8" id="KW-0808">Transferase</keyword>
<dbReference type="PANTHER" id="PTHR21090">
    <property type="entry name" value="AROM/DEHYDROQUINATE SYNTHASE"/>
    <property type="match status" value="1"/>
</dbReference>
<dbReference type="InterPro" id="IPR023193">
    <property type="entry name" value="EPSP_synthase_CS"/>
</dbReference>
<dbReference type="GO" id="GO:0003866">
    <property type="term" value="F:3-phosphoshikimate 1-carboxyvinyltransferase activity"/>
    <property type="evidence" value="ECO:0007669"/>
    <property type="project" value="UniProtKB-UniRule"/>
</dbReference>
<keyword evidence="4 8" id="KW-0028">Amino-acid biosynthesis</keyword>
<dbReference type="AlphaFoldDB" id="A0A5I0F6Y1"/>
<evidence type="ECO:0000259" key="9">
    <source>
        <dbReference type="Pfam" id="PF00275"/>
    </source>
</evidence>
<evidence type="ECO:0000256" key="7">
    <source>
        <dbReference type="ARBA" id="ARBA00044633"/>
    </source>
</evidence>
<evidence type="ECO:0000256" key="1">
    <source>
        <dbReference type="ARBA" id="ARBA00004811"/>
    </source>
</evidence>
<dbReference type="InterPro" id="IPR036968">
    <property type="entry name" value="Enolpyruvate_Tfrase_sf"/>
</dbReference>
<reference evidence="10" key="1">
    <citation type="journal article" date="2018" name="Genome Biol.">
        <title>SKESA: strategic k-mer extension for scrupulous assemblies.</title>
        <authorList>
            <person name="Souvorov A."/>
            <person name="Agarwala R."/>
            <person name="Lipman D.J."/>
        </authorList>
    </citation>
    <scope>NUCLEOTIDE SEQUENCE</scope>
    <source>
        <strain evidence="10">M139</strain>
    </source>
</reference>
<evidence type="ECO:0000256" key="5">
    <source>
        <dbReference type="ARBA" id="ARBA00022679"/>
    </source>
</evidence>
<name>A0A5I0F6Y1_SALET</name>
<feature type="binding site" evidence="8">
    <location>
        <position position="411"/>
    </location>
    <ligand>
        <name>phosphoenolpyruvate</name>
        <dbReference type="ChEBI" id="CHEBI:58702"/>
    </ligand>
</feature>
<feature type="binding site" evidence="8">
    <location>
        <position position="96"/>
    </location>
    <ligand>
        <name>phosphoenolpyruvate</name>
        <dbReference type="ChEBI" id="CHEBI:58702"/>
    </ligand>
</feature>
<comment type="catalytic activity">
    <reaction evidence="7">
        <text>3-phosphoshikimate + phosphoenolpyruvate = 5-O-(1-carboxyvinyl)-3-phosphoshikimate + phosphate</text>
        <dbReference type="Rhea" id="RHEA:21256"/>
        <dbReference type="ChEBI" id="CHEBI:43474"/>
        <dbReference type="ChEBI" id="CHEBI:57701"/>
        <dbReference type="ChEBI" id="CHEBI:58702"/>
        <dbReference type="ChEBI" id="CHEBI:145989"/>
        <dbReference type="EC" id="2.5.1.19"/>
    </reaction>
    <physiologicalReaction direction="left-to-right" evidence="7">
        <dbReference type="Rhea" id="RHEA:21257"/>
    </physiologicalReaction>
</comment>